<accession>A0A2H0BRK2</accession>
<dbReference type="PANTHER" id="PTHR12534:SF0">
    <property type="entry name" value="SMALL RIBOSOMAL SUBUNIT PROTEIN US2M"/>
    <property type="match status" value="1"/>
</dbReference>
<comment type="similarity">
    <text evidence="1 5">Belongs to the universal ribosomal protein uS2 family.</text>
</comment>
<evidence type="ECO:0000256" key="4">
    <source>
        <dbReference type="ARBA" id="ARBA00035256"/>
    </source>
</evidence>
<dbReference type="HAMAP" id="MF_00291_B">
    <property type="entry name" value="Ribosomal_uS2_B"/>
    <property type="match status" value="1"/>
</dbReference>
<dbReference type="GO" id="GO:0003735">
    <property type="term" value="F:structural constituent of ribosome"/>
    <property type="evidence" value="ECO:0007669"/>
    <property type="project" value="InterPro"/>
</dbReference>
<name>A0A2H0BRK2_9BACT</name>
<dbReference type="PANTHER" id="PTHR12534">
    <property type="entry name" value="30S RIBOSOMAL PROTEIN S2 PROKARYOTIC AND ORGANELLAR"/>
    <property type="match status" value="1"/>
</dbReference>
<dbReference type="NCBIfam" id="TIGR01011">
    <property type="entry name" value="rpsB_bact"/>
    <property type="match status" value="1"/>
</dbReference>
<dbReference type="InterPro" id="IPR005706">
    <property type="entry name" value="Ribosomal_uS2_bac/mit/plastid"/>
</dbReference>
<dbReference type="CDD" id="cd01425">
    <property type="entry name" value="RPS2"/>
    <property type="match status" value="1"/>
</dbReference>
<evidence type="ECO:0000313" key="7">
    <source>
        <dbReference type="Proteomes" id="UP000231581"/>
    </source>
</evidence>
<evidence type="ECO:0000256" key="3">
    <source>
        <dbReference type="ARBA" id="ARBA00023274"/>
    </source>
</evidence>
<dbReference type="Gene3D" id="1.10.287.610">
    <property type="entry name" value="Helix hairpin bin"/>
    <property type="match status" value="1"/>
</dbReference>
<dbReference type="Gene3D" id="3.40.50.10490">
    <property type="entry name" value="Glucose-6-phosphate isomerase like protein, domain 1"/>
    <property type="match status" value="1"/>
</dbReference>
<dbReference type="SUPFAM" id="SSF52313">
    <property type="entry name" value="Ribosomal protein S2"/>
    <property type="match status" value="1"/>
</dbReference>
<dbReference type="InterPro" id="IPR023591">
    <property type="entry name" value="Ribosomal_uS2_flav_dom_sf"/>
</dbReference>
<keyword evidence="2 5" id="KW-0689">Ribosomal protein</keyword>
<comment type="caution">
    <text evidence="6">The sequence shown here is derived from an EMBL/GenBank/DDBJ whole genome shotgun (WGS) entry which is preliminary data.</text>
</comment>
<dbReference type="InterPro" id="IPR001865">
    <property type="entry name" value="Ribosomal_uS2"/>
</dbReference>
<organism evidence="6 7">
    <name type="scientific">Candidatus Uhrbacteria bacterium CG22_combo_CG10-13_8_21_14_all_47_17</name>
    <dbReference type="NCBI Taxonomy" id="1975041"/>
    <lineage>
        <taxon>Bacteria</taxon>
        <taxon>Candidatus Uhriibacteriota</taxon>
    </lineage>
</organism>
<evidence type="ECO:0000256" key="5">
    <source>
        <dbReference type="HAMAP-Rule" id="MF_00291"/>
    </source>
</evidence>
<dbReference type="PROSITE" id="PS00962">
    <property type="entry name" value="RIBOSOMAL_S2_1"/>
    <property type="match status" value="1"/>
</dbReference>
<evidence type="ECO:0000256" key="2">
    <source>
        <dbReference type="ARBA" id="ARBA00022980"/>
    </source>
</evidence>
<dbReference type="Pfam" id="PF00318">
    <property type="entry name" value="Ribosomal_S2"/>
    <property type="match status" value="1"/>
</dbReference>
<protein>
    <recommendedName>
        <fullName evidence="4 5">Small ribosomal subunit protein uS2</fullName>
    </recommendedName>
</protein>
<dbReference type="GO" id="GO:0015935">
    <property type="term" value="C:small ribosomal subunit"/>
    <property type="evidence" value="ECO:0007669"/>
    <property type="project" value="InterPro"/>
</dbReference>
<keyword evidence="3 5" id="KW-0687">Ribonucleoprotein</keyword>
<gene>
    <name evidence="5 6" type="primary">rpsB</name>
    <name evidence="6" type="ORF">COX00_04805</name>
</gene>
<reference evidence="6 7" key="1">
    <citation type="submission" date="2017-09" db="EMBL/GenBank/DDBJ databases">
        <title>Depth-based differentiation of microbial function through sediment-hosted aquifers and enrichment of novel symbionts in the deep terrestrial subsurface.</title>
        <authorList>
            <person name="Probst A.J."/>
            <person name="Ladd B."/>
            <person name="Jarett J.K."/>
            <person name="Geller-Mcgrath D.E."/>
            <person name="Sieber C.M."/>
            <person name="Emerson J.B."/>
            <person name="Anantharaman K."/>
            <person name="Thomas B.C."/>
            <person name="Malmstrom R."/>
            <person name="Stieglmeier M."/>
            <person name="Klingl A."/>
            <person name="Woyke T."/>
            <person name="Ryan C.M."/>
            <person name="Banfield J.F."/>
        </authorList>
    </citation>
    <scope>NUCLEOTIDE SEQUENCE [LARGE SCALE GENOMIC DNA]</scope>
    <source>
        <strain evidence="6">CG22_combo_CG10-13_8_21_14_all_47_17</strain>
    </source>
</reference>
<dbReference type="PRINTS" id="PR00395">
    <property type="entry name" value="RIBOSOMALS2"/>
</dbReference>
<evidence type="ECO:0000313" key="6">
    <source>
        <dbReference type="EMBL" id="PIP60159.1"/>
    </source>
</evidence>
<dbReference type="GO" id="GO:0006412">
    <property type="term" value="P:translation"/>
    <property type="evidence" value="ECO:0007669"/>
    <property type="project" value="UniProtKB-UniRule"/>
</dbReference>
<dbReference type="AlphaFoldDB" id="A0A2H0BRK2"/>
<sequence length="254" mass="28103">MIKTPSLVDMLQSGVHFGHQTSKWHPKMKKYVFGSRQGIHIINLEETQKALEVAMDFLKKTAARGGTVLFVGTKKQAASIIEEAAKGCEMPYVTKRWLGGTLTNFSSVAQQIRKLKDMKRKQEKGELAKYTKLEQLRMSEQIELLESKVGGIQELTRIPDAILIFDIRKDKTALEEALRRGVKVVAVCDTNVNPLNVDYPIPANDDAIKSIQLMATTLSGAVAEGHKEWEAARARLGGALMTKGTPNAKEATQV</sequence>
<dbReference type="Proteomes" id="UP000231581">
    <property type="component" value="Unassembled WGS sequence"/>
</dbReference>
<proteinExistence type="inferred from homology"/>
<evidence type="ECO:0000256" key="1">
    <source>
        <dbReference type="ARBA" id="ARBA00006242"/>
    </source>
</evidence>
<dbReference type="EMBL" id="PCSZ01000079">
    <property type="protein sequence ID" value="PIP60159.1"/>
    <property type="molecule type" value="Genomic_DNA"/>
</dbReference>
<dbReference type="InterPro" id="IPR018130">
    <property type="entry name" value="Ribosomal_uS2_CS"/>
</dbReference>